<name>A0A5P1EEQ1_ASPOF</name>
<dbReference type="PANTHER" id="PTHR12385">
    <property type="entry name" value="CHOLINE TRANSPORTER-LIKE (SLC FAMILY 44)"/>
    <property type="match status" value="1"/>
</dbReference>
<dbReference type="InterPro" id="IPR007603">
    <property type="entry name" value="Choline_transptr-like"/>
</dbReference>
<dbReference type="Proteomes" id="UP000243459">
    <property type="component" value="Chromosome 7"/>
</dbReference>
<evidence type="ECO:0000313" key="7">
    <source>
        <dbReference type="EMBL" id="ONK63687.1"/>
    </source>
</evidence>
<evidence type="ECO:0000256" key="6">
    <source>
        <dbReference type="RuleBase" id="RU368066"/>
    </source>
</evidence>
<protein>
    <recommendedName>
        <fullName evidence="6">Choline transporter-like protein</fullName>
    </recommendedName>
</protein>
<dbReference type="GO" id="GO:0022857">
    <property type="term" value="F:transmembrane transporter activity"/>
    <property type="evidence" value="ECO:0007669"/>
    <property type="project" value="UniProtKB-UniRule"/>
</dbReference>
<comment type="caution">
    <text evidence="6">Lacks conserved residue(s) required for the propagation of feature annotation.</text>
</comment>
<keyword evidence="8" id="KW-1185">Reference proteome</keyword>
<accession>A0A5P1EEQ1</accession>
<comment type="function">
    <text evidence="6">Choline transporter.</text>
</comment>
<evidence type="ECO:0000256" key="4">
    <source>
        <dbReference type="ARBA" id="ARBA00022989"/>
    </source>
</evidence>
<dbReference type="Pfam" id="PF04515">
    <property type="entry name" value="Choline_transpo"/>
    <property type="match status" value="1"/>
</dbReference>
<reference evidence="8" key="1">
    <citation type="journal article" date="2017" name="Nat. Commun.">
        <title>The asparagus genome sheds light on the origin and evolution of a young Y chromosome.</title>
        <authorList>
            <person name="Harkess A."/>
            <person name="Zhou J."/>
            <person name="Xu C."/>
            <person name="Bowers J.E."/>
            <person name="Van der Hulst R."/>
            <person name="Ayyampalayam S."/>
            <person name="Mercati F."/>
            <person name="Riccardi P."/>
            <person name="McKain M.R."/>
            <person name="Kakrana A."/>
            <person name="Tang H."/>
            <person name="Ray J."/>
            <person name="Groenendijk J."/>
            <person name="Arikit S."/>
            <person name="Mathioni S.M."/>
            <person name="Nakano M."/>
            <person name="Shan H."/>
            <person name="Telgmann-Rauber A."/>
            <person name="Kanno A."/>
            <person name="Yue Z."/>
            <person name="Chen H."/>
            <person name="Li W."/>
            <person name="Chen Y."/>
            <person name="Xu X."/>
            <person name="Zhang Y."/>
            <person name="Luo S."/>
            <person name="Chen H."/>
            <person name="Gao J."/>
            <person name="Mao Z."/>
            <person name="Pires J.C."/>
            <person name="Luo M."/>
            <person name="Kudrna D."/>
            <person name="Wing R.A."/>
            <person name="Meyers B.C."/>
            <person name="Yi K."/>
            <person name="Kong H."/>
            <person name="Lavrijsen P."/>
            <person name="Sunseri F."/>
            <person name="Falavigna A."/>
            <person name="Ye Y."/>
            <person name="Leebens-Mack J.H."/>
            <person name="Chen G."/>
        </authorList>
    </citation>
    <scope>NUCLEOTIDE SEQUENCE [LARGE SCALE GENOMIC DNA]</scope>
    <source>
        <strain evidence="8">cv. DH0086</strain>
    </source>
</reference>
<evidence type="ECO:0000256" key="3">
    <source>
        <dbReference type="ARBA" id="ARBA00022692"/>
    </source>
</evidence>
<feature type="transmembrane region" description="Helical" evidence="6">
    <location>
        <begin position="133"/>
        <end position="159"/>
    </location>
</feature>
<gene>
    <name evidence="7" type="ORF">A4U43_C07F17850</name>
</gene>
<dbReference type="OMA" id="CLAYLEW"/>
<dbReference type="EMBL" id="CM007387">
    <property type="protein sequence ID" value="ONK63687.1"/>
    <property type="molecule type" value="Genomic_DNA"/>
</dbReference>
<dbReference type="OrthoDB" id="44736at2759"/>
<dbReference type="PANTHER" id="PTHR12385:SF93">
    <property type="entry name" value="CHOLINE TRANSPORTER-LIKE PROTEIN"/>
    <property type="match status" value="1"/>
</dbReference>
<keyword evidence="3 6" id="KW-0812">Transmembrane</keyword>
<dbReference type="AlphaFoldDB" id="A0A5P1EEQ1"/>
<sequence>MSTEFGQRCSRSLFVPTIEALRIMARGFNLLEEEDEFMFSCAHCCLRVMESVFHYGNSWAFVHIAAYGRGFVAASKSTWGLFERQKMEEMVDSDMTSSVCFLTGVCSGAVCVILAASWTFATHKHYTATVSLLAFFVGYLMTRIAMALPHACVACYYVCYAENPSNRLFDSTIPDQLNLMRTDSDVVAPTPRFPRRHLMT</sequence>
<evidence type="ECO:0000313" key="8">
    <source>
        <dbReference type="Proteomes" id="UP000243459"/>
    </source>
</evidence>
<comment type="similarity">
    <text evidence="2 6">Belongs to the CTL (choline transporter-like) family.</text>
</comment>
<evidence type="ECO:0000256" key="2">
    <source>
        <dbReference type="ARBA" id="ARBA00007168"/>
    </source>
</evidence>
<feature type="transmembrane region" description="Helical" evidence="6">
    <location>
        <begin position="99"/>
        <end position="121"/>
    </location>
</feature>
<evidence type="ECO:0000256" key="5">
    <source>
        <dbReference type="ARBA" id="ARBA00023136"/>
    </source>
</evidence>
<dbReference type="GO" id="GO:0005886">
    <property type="term" value="C:plasma membrane"/>
    <property type="evidence" value="ECO:0007669"/>
    <property type="project" value="UniProtKB-SubCell"/>
</dbReference>
<keyword evidence="4 6" id="KW-1133">Transmembrane helix</keyword>
<proteinExistence type="inferred from homology"/>
<organism evidence="7 8">
    <name type="scientific">Asparagus officinalis</name>
    <name type="common">Garden asparagus</name>
    <dbReference type="NCBI Taxonomy" id="4686"/>
    <lineage>
        <taxon>Eukaryota</taxon>
        <taxon>Viridiplantae</taxon>
        <taxon>Streptophyta</taxon>
        <taxon>Embryophyta</taxon>
        <taxon>Tracheophyta</taxon>
        <taxon>Spermatophyta</taxon>
        <taxon>Magnoliopsida</taxon>
        <taxon>Liliopsida</taxon>
        <taxon>Asparagales</taxon>
        <taxon>Asparagaceae</taxon>
        <taxon>Asparagoideae</taxon>
        <taxon>Asparagus</taxon>
    </lineage>
</organism>
<dbReference type="Gramene" id="ONK63687">
    <property type="protein sequence ID" value="ONK63687"/>
    <property type="gene ID" value="A4U43_C07F17850"/>
</dbReference>
<evidence type="ECO:0000256" key="1">
    <source>
        <dbReference type="ARBA" id="ARBA00004141"/>
    </source>
</evidence>
<keyword evidence="5 6" id="KW-0472">Membrane</keyword>
<comment type="subcellular location">
    <subcellularLocation>
        <location evidence="6">Cell membrane</location>
        <topology evidence="6">Multi-pass membrane protein</topology>
    </subcellularLocation>
    <subcellularLocation>
        <location evidence="1">Membrane</location>
        <topology evidence="1">Multi-pass membrane protein</topology>
    </subcellularLocation>
</comment>